<protein>
    <recommendedName>
        <fullName evidence="4">UDENN FNIP1/2-type domain-containing protein</fullName>
    </recommendedName>
</protein>
<evidence type="ECO:0000256" key="3">
    <source>
        <dbReference type="SAM" id="MobiDB-lite"/>
    </source>
</evidence>
<dbReference type="AlphaFoldDB" id="A0A267EDR0"/>
<feature type="domain" description="UDENN FNIP1/2-type" evidence="4">
    <location>
        <begin position="85"/>
        <end position="988"/>
    </location>
</feature>
<dbReference type="PANTHER" id="PTHR21634">
    <property type="entry name" value="RE13835P"/>
    <property type="match status" value="1"/>
</dbReference>
<feature type="compositionally biased region" description="Low complexity" evidence="3">
    <location>
        <begin position="124"/>
        <end position="139"/>
    </location>
</feature>
<keyword evidence="6" id="KW-1185">Reference proteome</keyword>
<reference evidence="5 6" key="1">
    <citation type="submission" date="2017-06" db="EMBL/GenBank/DDBJ databases">
        <title>A platform for efficient transgenesis in Macrostomum lignano, a flatworm model organism for stem cell research.</title>
        <authorList>
            <person name="Berezikov E."/>
        </authorList>
    </citation>
    <scope>NUCLEOTIDE SEQUENCE [LARGE SCALE GENOMIC DNA]</scope>
    <source>
        <strain evidence="5">DV1</strain>
        <tissue evidence="5">Whole organism</tissue>
    </source>
</reference>
<feature type="region of interest" description="Disordered" evidence="3">
    <location>
        <begin position="371"/>
        <end position="418"/>
    </location>
</feature>
<feature type="region of interest" description="Disordered" evidence="3">
    <location>
        <begin position="689"/>
        <end position="721"/>
    </location>
</feature>
<feature type="region of interest" description="Disordered" evidence="3">
    <location>
        <begin position="14"/>
        <end position="36"/>
    </location>
</feature>
<dbReference type="Proteomes" id="UP000215902">
    <property type="component" value="Unassembled WGS sequence"/>
</dbReference>
<dbReference type="InterPro" id="IPR028086">
    <property type="entry name" value="FNIP_C_dom"/>
</dbReference>
<dbReference type="Pfam" id="PF14636">
    <property type="entry name" value="FNIP_N"/>
    <property type="match status" value="1"/>
</dbReference>
<dbReference type="PROSITE" id="PS51836">
    <property type="entry name" value="DENN_FNIP12"/>
    <property type="match status" value="1"/>
</dbReference>
<name>A0A267EDR0_9PLAT</name>
<organism evidence="5 6">
    <name type="scientific">Macrostomum lignano</name>
    <dbReference type="NCBI Taxonomy" id="282301"/>
    <lineage>
        <taxon>Eukaryota</taxon>
        <taxon>Metazoa</taxon>
        <taxon>Spiralia</taxon>
        <taxon>Lophotrochozoa</taxon>
        <taxon>Platyhelminthes</taxon>
        <taxon>Rhabditophora</taxon>
        <taxon>Macrostomorpha</taxon>
        <taxon>Macrostomida</taxon>
        <taxon>Macrostomidae</taxon>
        <taxon>Macrostomum</taxon>
    </lineage>
</organism>
<feature type="compositionally biased region" description="Polar residues" evidence="3">
    <location>
        <begin position="391"/>
        <end position="406"/>
    </location>
</feature>
<feature type="region of interest" description="Disordered" evidence="3">
    <location>
        <begin position="250"/>
        <end position="272"/>
    </location>
</feature>
<comment type="caution">
    <text evidence="5">The sequence shown here is derived from an EMBL/GenBank/DDBJ whole genome shotgun (WGS) entry which is preliminary data.</text>
</comment>
<dbReference type="GO" id="GO:0051087">
    <property type="term" value="F:protein-folding chaperone binding"/>
    <property type="evidence" value="ECO:0007669"/>
    <property type="project" value="TreeGrafter"/>
</dbReference>
<feature type="compositionally biased region" description="Low complexity" evidence="3">
    <location>
        <begin position="699"/>
        <end position="709"/>
    </location>
</feature>
<dbReference type="GO" id="GO:0042030">
    <property type="term" value="F:ATPase inhibitor activity"/>
    <property type="evidence" value="ECO:0007669"/>
    <property type="project" value="TreeGrafter"/>
</dbReference>
<keyword evidence="2" id="KW-0963">Cytoplasm</keyword>
<evidence type="ECO:0000259" key="4">
    <source>
        <dbReference type="PROSITE" id="PS51836"/>
    </source>
</evidence>
<dbReference type="EMBL" id="NIVC01002314">
    <property type="protein sequence ID" value="PAA58959.1"/>
    <property type="molecule type" value="Genomic_DNA"/>
</dbReference>
<feature type="region of interest" description="Disordered" evidence="3">
    <location>
        <begin position="118"/>
        <end position="197"/>
    </location>
</feature>
<feature type="compositionally biased region" description="Low complexity" evidence="3">
    <location>
        <begin position="378"/>
        <end position="389"/>
    </location>
</feature>
<dbReference type="InterPro" id="IPR028084">
    <property type="entry name" value="FNIP_N_dom"/>
</dbReference>
<comment type="subcellular location">
    <subcellularLocation>
        <location evidence="1">Cytoplasm</location>
    </subcellularLocation>
</comment>
<dbReference type="OrthoDB" id="10051712at2759"/>
<feature type="region of interest" description="Disordered" evidence="3">
    <location>
        <begin position="795"/>
        <end position="820"/>
    </location>
</feature>
<dbReference type="STRING" id="282301.A0A267EDR0"/>
<accession>A0A267EDR0</accession>
<dbReference type="Pfam" id="PF14637">
    <property type="entry name" value="FNIP_M"/>
    <property type="match status" value="1"/>
</dbReference>
<evidence type="ECO:0000256" key="1">
    <source>
        <dbReference type="ARBA" id="ARBA00004496"/>
    </source>
</evidence>
<gene>
    <name evidence="5" type="ORF">BOX15_Mlig002575g2</name>
</gene>
<evidence type="ECO:0000256" key="2">
    <source>
        <dbReference type="ARBA" id="ARBA00022490"/>
    </source>
</evidence>
<evidence type="ECO:0000313" key="6">
    <source>
        <dbReference type="Proteomes" id="UP000215902"/>
    </source>
</evidence>
<evidence type="ECO:0000313" key="5">
    <source>
        <dbReference type="EMBL" id="PAA58959.1"/>
    </source>
</evidence>
<dbReference type="GO" id="GO:0005737">
    <property type="term" value="C:cytoplasm"/>
    <property type="evidence" value="ECO:0007669"/>
    <property type="project" value="UniProtKB-SubCell"/>
</dbReference>
<proteinExistence type="predicted"/>
<dbReference type="Pfam" id="PF14638">
    <property type="entry name" value="FNIP_C"/>
    <property type="match status" value="1"/>
</dbReference>
<sequence>MLRSLRSAVFGKSKSNEFDSGGGGASGGSSFSSSAPGNPVINSRFDAVCREFLDAWQSESTDSADALQASPAPIDDAELKSLCESVQSHIRLVVFVDSHRLRRHVFFDSKTLERIVPDQGGQGQAASSQQQRQQQQQQQKTQISRSATIPARIDWTASGQQSRQQLQRQQQQQQQQQQQPPKRRTLPPWTPNYRQSKQASDISLLRELVFGNVELSHKAACTKVHASDNPLKIYLTRLFYPTSSNCGSVTTTTSASSSASASSFDQQPHQAANSPALAHVGQLPRPVSLAHFIDPSSTTPRPLGIGGGGGGGILRFQQQQQQQANSSVRSSMPYLSTSPFATASTISNRSNGVFGQSRAVAMETHGAAKWMIGGGGSPSSYPDSTPDGSAISPTSPTSADVASSPPQQQQQQHLLVSASPREAKAAITNLAYQCPLSSVAAAATGTSSSSAASTPAPCRGDKIGICLIINSLGRPSSDERFYKFFFTHNAFFDALIVGLCDDVVQTLSMDPQVTRIDPLETVLKALRSVQQKISQLFHCPLLHNPAWLSVRRQPSLNRIFASSCLRPAMASINSAKHNFFVSSLVTAALTHHLAWLETAAPADRRHTGCIHADKSRAYCAQWMQLCQLYSVLGYPRRVSRTVLVGSNRNLLGLLLHLVSYFLRCSDVMLSDDNLPDEIHYQHPDRLAANQPHQNHHQCSASSSSSSDSTSDLDHSPPNSDYSATALAAAAAVANLQTAATVTTTSSSSKAAPSPSSDYCSDCEQHQHCLLQMGSNSTAVSNQPLLQLNLLQQQQQQKQEAGQRGEFLSLPQTSRPSFTKRHYGSLGRSLLRSVSPFLVPFAALQGTTDRSILDSPGGLKEQLRFFLDHDVCDEPISESVLVIADCDRFTVTVKSLSADSTVVRDLGAVVPAYSVHSMLEDSCRHLDLGAPPAACLAHIESCLQRIERLGRALAAVLRCCPPMDRDQLAACLHTHPNDLPLLASIALSQCRYVTPL</sequence>
<dbReference type="PANTHER" id="PTHR21634:SF9">
    <property type="entry name" value="RE13835P"/>
    <property type="match status" value="1"/>
</dbReference>
<dbReference type="InterPro" id="IPR028085">
    <property type="entry name" value="FNIP_mid_dom"/>
</dbReference>
<feature type="compositionally biased region" description="Low complexity" evidence="3">
    <location>
        <begin position="160"/>
        <end position="179"/>
    </location>
</feature>
<feature type="compositionally biased region" description="Low complexity" evidence="3">
    <location>
        <begin position="250"/>
        <end position="263"/>
    </location>
</feature>
<dbReference type="InterPro" id="IPR037545">
    <property type="entry name" value="DENN_FNIP1/2"/>
</dbReference>